<dbReference type="InterPro" id="IPR008659">
    <property type="entry name" value="Kre9/Knh1_C"/>
</dbReference>
<dbReference type="GO" id="GO:0031505">
    <property type="term" value="P:fungal-type cell wall organization"/>
    <property type="evidence" value="ECO:0007669"/>
    <property type="project" value="TreeGrafter"/>
</dbReference>
<dbReference type="PANTHER" id="PTHR28154:SF1">
    <property type="entry name" value="CELL WALL SYNTHESIS PROTEIN KNH1-RELATED"/>
    <property type="match status" value="1"/>
</dbReference>
<feature type="signal peptide" evidence="2">
    <location>
        <begin position="1"/>
        <end position="18"/>
    </location>
</feature>
<reference evidence="5 6" key="1">
    <citation type="submission" date="2017-03" db="EMBL/GenBank/DDBJ databases">
        <title>Genomes of endolithic fungi from Antarctica.</title>
        <authorList>
            <person name="Coleine C."/>
            <person name="Masonjones S."/>
            <person name="Stajich J.E."/>
        </authorList>
    </citation>
    <scope>NUCLEOTIDE SEQUENCE [LARGE SCALE GENOMIC DNA]</scope>
    <source>
        <strain evidence="5 6">CCFEE 6315</strain>
    </source>
</reference>
<dbReference type="OrthoDB" id="2432613at2759"/>
<comment type="caution">
    <text evidence="5">The sequence shown here is derived from an EMBL/GenBank/DDBJ whole genome shotgun (WGS) entry which is preliminary data.</text>
</comment>
<evidence type="ECO:0000256" key="2">
    <source>
        <dbReference type="SAM" id="SignalP"/>
    </source>
</evidence>
<protein>
    <submittedName>
        <fullName evidence="5">Uncharacterized protein</fullName>
    </submittedName>
</protein>
<dbReference type="PANTHER" id="PTHR28154">
    <property type="entry name" value="CELL WALL SYNTHESIS PROTEIN KNH1-RELATED"/>
    <property type="match status" value="1"/>
</dbReference>
<dbReference type="AlphaFoldDB" id="A0A4U0U7X8"/>
<feature type="domain" description="Yeast cell wall synthesis Kre9/Knh1-like N-terminal" evidence="4">
    <location>
        <begin position="24"/>
        <end position="126"/>
    </location>
</feature>
<dbReference type="Pfam" id="PF10342">
    <property type="entry name" value="Kre9_KNH"/>
    <property type="match status" value="1"/>
</dbReference>
<evidence type="ECO:0000256" key="1">
    <source>
        <dbReference type="ARBA" id="ARBA00022729"/>
    </source>
</evidence>
<keyword evidence="1 2" id="KW-0732">Signal</keyword>
<dbReference type="EMBL" id="NAJL01000008">
    <property type="protein sequence ID" value="TKA31360.1"/>
    <property type="molecule type" value="Genomic_DNA"/>
</dbReference>
<evidence type="ECO:0000313" key="6">
    <source>
        <dbReference type="Proteomes" id="UP000308549"/>
    </source>
</evidence>
<dbReference type="InterPro" id="IPR045328">
    <property type="entry name" value="Kre9/Knh1"/>
</dbReference>
<dbReference type="Pfam" id="PF05390">
    <property type="entry name" value="Kre9_KNH1_C"/>
    <property type="match status" value="1"/>
</dbReference>
<evidence type="ECO:0000259" key="3">
    <source>
        <dbReference type="Pfam" id="PF05390"/>
    </source>
</evidence>
<accession>A0A4U0U7X8</accession>
<feature type="chain" id="PRO_5020929549" evidence="2">
    <location>
        <begin position="19"/>
        <end position="258"/>
    </location>
</feature>
<sequence length="258" mass="27262">MRLHHLSLLAALSAFAYADVEFTQPKAGSSQTVGTLSMKWQDSGDTPSIDDLTTYQIFLMVGGNDAATMLQLTQLVASGDFSTGNTAQATVQAGLAGSTANGYFLKMISVASEGGTVINYSKRFSITGMTGTTPDTYANAVPDGTDGPDTEDETTNDVSADTAAAGQGAYTIPYNLQSGLTKYAPMQPIPPTKITKNGYSRLYPTSSVSTATTWLPQATILTTMTASQTFKVSSIENTASPVSNPNPDMAKYLNRWKD</sequence>
<keyword evidence="6" id="KW-1185">Reference proteome</keyword>
<organism evidence="5 6">
    <name type="scientific">Salinomyces thailandicus</name>
    <dbReference type="NCBI Taxonomy" id="706561"/>
    <lineage>
        <taxon>Eukaryota</taxon>
        <taxon>Fungi</taxon>
        <taxon>Dikarya</taxon>
        <taxon>Ascomycota</taxon>
        <taxon>Pezizomycotina</taxon>
        <taxon>Dothideomycetes</taxon>
        <taxon>Dothideomycetidae</taxon>
        <taxon>Mycosphaerellales</taxon>
        <taxon>Teratosphaeriaceae</taxon>
        <taxon>Salinomyces</taxon>
    </lineage>
</organism>
<evidence type="ECO:0000313" key="5">
    <source>
        <dbReference type="EMBL" id="TKA31360.1"/>
    </source>
</evidence>
<name>A0A4U0U7X8_9PEZI</name>
<gene>
    <name evidence="5" type="ORF">B0A50_02205</name>
</gene>
<dbReference type="InterPro" id="IPR018466">
    <property type="entry name" value="Kre9/Knh1-like_N"/>
</dbReference>
<evidence type="ECO:0000259" key="4">
    <source>
        <dbReference type="Pfam" id="PF10342"/>
    </source>
</evidence>
<dbReference type="GO" id="GO:0006078">
    <property type="term" value="P:(1-&gt;6)-beta-D-glucan biosynthetic process"/>
    <property type="evidence" value="ECO:0007669"/>
    <property type="project" value="InterPro"/>
</dbReference>
<dbReference type="GO" id="GO:0042546">
    <property type="term" value="P:cell wall biogenesis"/>
    <property type="evidence" value="ECO:0007669"/>
    <property type="project" value="InterPro"/>
</dbReference>
<dbReference type="GO" id="GO:0005576">
    <property type="term" value="C:extracellular region"/>
    <property type="evidence" value="ECO:0007669"/>
    <property type="project" value="TreeGrafter"/>
</dbReference>
<dbReference type="Proteomes" id="UP000308549">
    <property type="component" value="Unassembled WGS sequence"/>
</dbReference>
<proteinExistence type="predicted"/>
<feature type="domain" description="Yeast cell wall synthesis Kre9/Knh1 C-terminal" evidence="3">
    <location>
        <begin position="169"/>
        <end position="248"/>
    </location>
</feature>